<dbReference type="Pfam" id="PF00026">
    <property type="entry name" value="Asp"/>
    <property type="match status" value="1"/>
</dbReference>
<keyword evidence="2 5" id="KW-0064">Aspartyl protease</keyword>
<dbReference type="Proteomes" id="UP001362999">
    <property type="component" value="Unassembled WGS sequence"/>
</dbReference>
<dbReference type="CDD" id="cd05471">
    <property type="entry name" value="pepsin_like"/>
    <property type="match status" value="1"/>
</dbReference>
<feature type="active site" evidence="3">
    <location>
        <position position="344"/>
    </location>
</feature>
<keyword evidence="5" id="KW-0378">Hydrolase</keyword>
<evidence type="ECO:0000313" key="8">
    <source>
        <dbReference type="EMBL" id="KAK7053639.1"/>
    </source>
</evidence>
<evidence type="ECO:0000313" key="9">
    <source>
        <dbReference type="Proteomes" id="UP001362999"/>
    </source>
</evidence>
<proteinExistence type="inferred from homology"/>
<organism evidence="8 9">
    <name type="scientific">Favolaschia claudopus</name>
    <dbReference type="NCBI Taxonomy" id="2862362"/>
    <lineage>
        <taxon>Eukaryota</taxon>
        <taxon>Fungi</taxon>
        <taxon>Dikarya</taxon>
        <taxon>Basidiomycota</taxon>
        <taxon>Agaricomycotina</taxon>
        <taxon>Agaricomycetes</taxon>
        <taxon>Agaricomycetidae</taxon>
        <taxon>Agaricales</taxon>
        <taxon>Marasmiineae</taxon>
        <taxon>Mycenaceae</taxon>
        <taxon>Favolaschia</taxon>
    </lineage>
</organism>
<dbReference type="PROSITE" id="PS00141">
    <property type="entry name" value="ASP_PROTEASE"/>
    <property type="match status" value="1"/>
</dbReference>
<protein>
    <submittedName>
        <fullName evidence="8">Acid protease</fullName>
    </submittedName>
</protein>
<feature type="domain" description="Peptidase A1" evidence="7">
    <location>
        <begin position="99"/>
        <end position="431"/>
    </location>
</feature>
<feature type="chain" id="PRO_5043665015" evidence="6">
    <location>
        <begin position="21"/>
        <end position="431"/>
    </location>
</feature>
<comment type="similarity">
    <text evidence="1 5">Belongs to the peptidase A1 family.</text>
</comment>
<keyword evidence="9" id="KW-1185">Reference proteome</keyword>
<dbReference type="AlphaFoldDB" id="A0AAW0DR49"/>
<comment type="caution">
    <text evidence="8">The sequence shown here is derived from an EMBL/GenBank/DDBJ whole genome shotgun (WGS) entry which is preliminary data.</text>
</comment>
<feature type="disulfide bond" evidence="4">
    <location>
        <begin position="376"/>
        <end position="413"/>
    </location>
</feature>
<dbReference type="EMBL" id="JAWWNJ010000006">
    <property type="protein sequence ID" value="KAK7053639.1"/>
    <property type="molecule type" value="Genomic_DNA"/>
</dbReference>
<evidence type="ECO:0000256" key="6">
    <source>
        <dbReference type="SAM" id="SignalP"/>
    </source>
</evidence>
<keyword evidence="5 8" id="KW-0645">Protease</keyword>
<evidence type="ECO:0000256" key="5">
    <source>
        <dbReference type="RuleBase" id="RU000454"/>
    </source>
</evidence>
<evidence type="ECO:0000256" key="3">
    <source>
        <dbReference type="PIRSR" id="PIRSR601461-1"/>
    </source>
</evidence>
<feature type="active site" evidence="3">
    <location>
        <position position="115"/>
    </location>
</feature>
<keyword evidence="6" id="KW-0732">Signal</keyword>
<dbReference type="InterPro" id="IPR001969">
    <property type="entry name" value="Aspartic_peptidase_AS"/>
</dbReference>
<evidence type="ECO:0000256" key="2">
    <source>
        <dbReference type="ARBA" id="ARBA00022750"/>
    </source>
</evidence>
<dbReference type="GO" id="GO:0004190">
    <property type="term" value="F:aspartic-type endopeptidase activity"/>
    <property type="evidence" value="ECO:0007669"/>
    <property type="project" value="UniProtKB-KW"/>
</dbReference>
<dbReference type="Gene3D" id="2.40.70.10">
    <property type="entry name" value="Acid Proteases"/>
    <property type="match status" value="2"/>
</dbReference>
<evidence type="ECO:0000256" key="4">
    <source>
        <dbReference type="PIRSR" id="PIRSR601461-2"/>
    </source>
</evidence>
<dbReference type="InterPro" id="IPR034164">
    <property type="entry name" value="Pepsin-like_dom"/>
</dbReference>
<accession>A0AAW0DR49</accession>
<dbReference type="PANTHER" id="PTHR47966">
    <property type="entry name" value="BETA-SITE APP-CLEAVING ENZYME, ISOFORM A-RELATED"/>
    <property type="match status" value="1"/>
</dbReference>
<dbReference type="PRINTS" id="PR00792">
    <property type="entry name" value="PEPSIN"/>
</dbReference>
<dbReference type="InterPro" id="IPR001461">
    <property type="entry name" value="Aspartic_peptidase_A1"/>
</dbReference>
<dbReference type="SUPFAM" id="SSF50630">
    <property type="entry name" value="Acid proteases"/>
    <property type="match status" value="1"/>
</dbReference>
<dbReference type="InterPro" id="IPR021109">
    <property type="entry name" value="Peptidase_aspartic_dom_sf"/>
</dbReference>
<dbReference type="GO" id="GO:0000324">
    <property type="term" value="C:fungal-type vacuole"/>
    <property type="evidence" value="ECO:0007669"/>
    <property type="project" value="TreeGrafter"/>
</dbReference>
<reference evidence="8 9" key="1">
    <citation type="journal article" date="2024" name="J Genomics">
        <title>Draft genome sequencing and assembly of Favolaschia claudopus CIRM-BRFM 2984 isolated from oak limbs.</title>
        <authorList>
            <person name="Navarro D."/>
            <person name="Drula E."/>
            <person name="Chaduli D."/>
            <person name="Cazenave R."/>
            <person name="Ahrendt S."/>
            <person name="Wang J."/>
            <person name="Lipzen A."/>
            <person name="Daum C."/>
            <person name="Barry K."/>
            <person name="Grigoriev I.V."/>
            <person name="Favel A."/>
            <person name="Rosso M.N."/>
            <person name="Martin F."/>
        </authorList>
    </citation>
    <scope>NUCLEOTIDE SEQUENCE [LARGE SCALE GENOMIC DNA]</scope>
    <source>
        <strain evidence="8 9">CIRM-BRFM 2984</strain>
    </source>
</reference>
<dbReference type="PANTHER" id="PTHR47966:SF47">
    <property type="entry name" value="ENDOPEPTIDASE, PUTATIVE (AFU_ORTHOLOGUE AFUA_3G01220)-RELATED"/>
    <property type="match status" value="1"/>
</dbReference>
<evidence type="ECO:0000256" key="1">
    <source>
        <dbReference type="ARBA" id="ARBA00007447"/>
    </source>
</evidence>
<evidence type="ECO:0000259" key="7">
    <source>
        <dbReference type="PROSITE" id="PS51767"/>
    </source>
</evidence>
<gene>
    <name evidence="8" type="ORF">R3P38DRAFT_3170977</name>
</gene>
<name>A0AAW0DR49_9AGAR</name>
<keyword evidence="4" id="KW-1015">Disulfide bond</keyword>
<feature type="signal peptide" evidence="6">
    <location>
        <begin position="1"/>
        <end position="20"/>
    </location>
</feature>
<dbReference type="GO" id="GO:0006508">
    <property type="term" value="P:proteolysis"/>
    <property type="evidence" value="ECO:0007669"/>
    <property type="project" value="UniProtKB-KW"/>
</dbReference>
<sequence>MTLTLTLAFALNLCISLVFAAAHLDYSATVSRLIPPLTLTTDSPPLPPASFSAPLLSRAIRKPAKTHALRSLLSAGGYHDTPAPDSIVPLVGAEFDYEYLVNVTIGNQHFLLIVDTGSSDTWVPKKGFACSDLKGNGKPAASCAFGTPGFASSLSKTFQPYPNTSFAVSYGDGEYLSGSAAFETVSVGGLTVTHQEIGLVSKAAWVGDGINSGLLGLAYPQLTSVSNKSNPGESATYNPIPFNGVQQKRISAPYFSIALNRGTASGMRSPKTDPHLGYLAFGGVAPVPVTSTTTTVPVQGYSITTREPTNASHPTYFYYTVDIAKYTFPGSSNVTTSSNGTIIDTGTTLNLVPTDVARAYNEGWSTWMNGSYYVDCKAEAPPFSVTLGGKTFSIDPRDQVVYAGKDEKGKELCVSGTQDGGPQLSSSVFIL</sequence>
<dbReference type="PROSITE" id="PS51767">
    <property type="entry name" value="PEPTIDASE_A1"/>
    <property type="match status" value="1"/>
</dbReference>
<dbReference type="InterPro" id="IPR033121">
    <property type="entry name" value="PEPTIDASE_A1"/>
</dbReference>